<dbReference type="GO" id="GO:0046974">
    <property type="term" value="F:histone H3K9 methyltransferase activity"/>
    <property type="evidence" value="ECO:0007669"/>
    <property type="project" value="TreeGrafter"/>
</dbReference>
<dbReference type="Gene3D" id="1.25.40.20">
    <property type="entry name" value="Ankyrin repeat-containing domain"/>
    <property type="match status" value="1"/>
</dbReference>
<dbReference type="PROSITE" id="PS50088">
    <property type="entry name" value="ANK_REPEAT"/>
    <property type="match status" value="2"/>
</dbReference>
<evidence type="ECO:0000313" key="2">
    <source>
        <dbReference type="EMBL" id="HIX19470.1"/>
    </source>
</evidence>
<dbReference type="SUPFAM" id="SSF48403">
    <property type="entry name" value="Ankyrin repeat"/>
    <property type="match status" value="1"/>
</dbReference>
<dbReference type="EMBL" id="DXFQ01000041">
    <property type="protein sequence ID" value="HIX19470.1"/>
    <property type="molecule type" value="Genomic_DNA"/>
</dbReference>
<dbReference type="PRINTS" id="PR01415">
    <property type="entry name" value="ANKYRIN"/>
</dbReference>
<protein>
    <submittedName>
        <fullName evidence="2">Ankyrin repeat domain-containing protein</fullName>
    </submittedName>
</protein>
<dbReference type="GO" id="GO:0000785">
    <property type="term" value="C:chromatin"/>
    <property type="evidence" value="ECO:0007669"/>
    <property type="project" value="TreeGrafter"/>
</dbReference>
<gene>
    <name evidence="2" type="ORF">H9862_02575</name>
</gene>
<dbReference type="AlphaFoldDB" id="A0A9D1VAF8"/>
<dbReference type="Proteomes" id="UP000823964">
    <property type="component" value="Unassembled WGS sequence"/>
</dbReference>
<dbReference type="Pfam" id="PF12796">
    <property type="entry name" value="Ank_2"/>
    <property type="match status" value="1"/>
</dbReference>
<name>A0A9D1VAF8_9BACT</name>
<organism evidence="2 3">
    <name type="scientific">Candidatus Akkermansia intestinigallinarum</name>
    <dbReference type="NCBI Taxonomy" id="2838431"/>
    <lineage>
        <taxon>Bacteria</taxon>
        <taxon>Pseudomonadati</taxon>
        <taxon>Verrucomicrobiota</taxon>
        <taxon>Verrucomicrobiia</taxon>
        <taxon>Verrucomicrobiales</taxon>
        <taxon>Akkermansiaceae</taxon>
        <taxon>Akkermansia</taxon>
    </lineage>
</organism>
<reference evidence="2" key="2">
    <citation type="submission" date="2021-04" db="EMBL/GenBank/DDBJ databases">
        <authorList>
            <person name="Gilroy R."/>
        </authorList>
    </citation>
    <scope>NUCLEOTIDE SEQUENCE</scope>
    <source>
        <strain evidence="2">14975</strain>
    </source>
</reference>
<dbReference type="InterPro" id="IPR043550">
    <property type="entry name" value="EHMT1/EHMT2"/>
</dbReference>
<dbReference type="GO" id="GO:0000122">
    <property type="term" value="P:negative regulation of transcription by RNA polymerase II"/>
    <property type="evidence" value="ECO:0007669"/>
    <property type="project" value="TreeGrafter"/>
</dbReference>
<accession>A0A9D1VAF8</accession>
<dbReference type="SMART" id="SM00248">
    <property type="entry name" value="ANK"/>
    <property type="match status" value="5"/>
</dbReference>
<dbReference type="PROSITE" id="PS50297">
    <property type="entry name" value="ANK_REP_REGION"/>
    <property type="match status" value="2"/>
</dbReference>
<feature type="repeat" description="ANK" evidence="1">
    <location>
        <begin position="100"/>
        <end position="132"/>
    </location>
</feature>
<sequence length="205" mass="21995">MSCGDEKEALAQEAAAALEAKGITKADYDQKLRECFFNAERSEDFDKELFKQLILAGANPNIPLHEGKEDPPIFPLSRAGMADSLQVLVDAGVDVNAVLRGRTPLMLAVSGGNPKAAEILIKAGSNVNAVDEDGRSVLWRAIVEERPDMVRLLLENGADAKAKDPQGRTMLEVAMEEVTDREVCEAIIQMLVAHGVAPETGAAAE</sequence>
<dbReference type="InterPro" id="IPR036770">
    <property type="entry name" value="Ankyrin_rpt-contain_sf"/>
</dbReference>
<keyword evidence="1" id="KW-0040">ANK repeat</keyword>
<dbReference type="PANTHER" id="PTHR46307">
    <property type="entry name" value="G9A, ISOFORM B"/>
    <property type="match status" value="1"/>
</dbReference>
<dbReference type="InterPro" id="IPR002110">
    <property type="entry name" value="Ankyrin_rpt"/>
</dbReference>
<comment type="caution">
    <text evidence="2">The sequence shown here is derived from an EMBL/GenBank/DDBJ whole genome shotgun (WGS) entry which is preliminary data.</text>
</comment>
<evidence type="ECO:0000256" key="1">
    <source>
        <dbReference type="PROSITE-ProRule" id="PRU00023"/>
    </source>
</evidence>
<feature type="repeat" description="ANK" evidence="1">
    <location>
        <begin position="133"/>
        <end position="165"/>
    </location>
</feature>
<dbReference type="GO" id="GO:0002039">
    <property type="term" value="F:p53 binding"/>
    <property type="evidence" value="ECO:0007669"/>
    <property type="project" value="InterPro"/>
</dbReference>
<reference evidence="2" key="1">
    <citation type="journal article" date="2021" name="PeerJ">
        <title>Extensive microbial diversity within the chicken gut microbiome revealed by metagenomics and culture.</title>
        <authorList>
            <person name="Gilroy R."/>
            <person name="Ravi A."/>
            <person name="Getino M."/>
            <person name="Pursley I."/>
            <person name="Horton D.L."/>
            <person name="Alikhan N.F."/>
            <person name="Baker D."/>
            <person name="Gharbi K."/>
            <person name="Hall N."/>
            <person name="Watson M."/>
            <person name="Adriaenssens E.M."/>
            <person name="Foster-Nyarko E."/>
            <person name="Jarju S."/>
            <person name="Secka A."/>
            <person name="Antonio M."/>
            <person name="Oren A."/>
            <person name="Chaudhuri R.R."/>
            <person name="La Ragione R."/>
            <person name="Hildebrand F."/>
            <person name="Pallen M.J."/>
        </authorList>
    </citation>
    <scope>NUCLEOTIDE SEQUENCE</scope>
    <source>
        <strain evidence="2">14975</strain>
    </source>
</reference>
<dbReference type="PANTHER" id="PTHR46307:SF4">
    <property type="entry name" value="G9A, ISOFORM B"/>
    <property type="match status" value="1"/>
</dbReference>
<proteinExistence type="predicted"/>
<evidence type="ECO:0000313" key="3">
    <source>
        <dbReference type="Proteomes" id="UP000823964"/>
    </source>
</evidence>